<accession>A0ABU7V729</accession>
<reference evidence="1 2" key="1">
    <citation type="submission" date="2024-01" db="EMBL/GenBank/DDBJ databases">
        <title>the genome sequence of strain Microbacterium schleiferi NBRC 15075.</title>
        <authorList>
            <person name="Ding Y."/>
            <person name="Zhang G."/>
        </authorList>
    </citation>
    <scope>NUCLEOTIDE SEQUENCE [LARGE SCALE GENOMIC DNA]</scope>
    <source>
        <strain evidence="1 2">NBRC 15075</strain>
    </source>
</reference>
<proteinExistence type="predicted"/>
<dbReference type="EMBL" id="JAZHOV010000003">
    <property type="protein sequence ID" value="MEF2254948.1"/>
    <property type="molecule type" value="Genomic_DNA"/>
</dbReference>
<sequence length="124" mass="14532">QYRLALNPSNTHLDTETGVITARLSGPSFVEDERAVETLKVLKVLGFEPVVDARRRAYRDLSTRAESYRRSQSRLHSQALVDAFREEHYGVRAWVTRYEGRTDTPWIQLAQEYPRMWRRILAII</sequence>
<name>A0ABU7V729_9MICO</name>
<dbReference type="Proteomes" id="UP001351900">
    <property type="component" value="Unassembled WGS sequence"/>
</dbReference>
<protein>
    <submittedName>
        <fullName evidence="1">Uncharacterized protein</fullName>
    </submittedName>
</protein>
<dbReference type="RefSeq" id="WP_331791347.1">
    <property type="nucleotide sequence ID" value="NZ_JAZHOV010000003.1"/>
</dbReference>
<comment type="caution">
    <text evidence="1">The sequence shown here is derived from an EMBL/GenBank/DDBJ whole genome shotgun (WGS) entry which is preliminary data.</text>
</comment>
<evidence type="ECO:0000313" key="1">
    <source>
        <dbReference type="EMBL" id="MEF2254948.1"/>
    </source>
</evidence>
<gene>
    <name evidence="1" type="ORF">V2V91_07335</name>
</gene>
<evidence type="ECO:0000313" key="2">
    <source>
        <dbReference type="Proteomes" id="UP001351900"/>
    </source>
</evidence>
<keyword evidence="2" id="KW-1185">Reference proteome</keyword>
<feature type="non-terminal residue" evidence="1">
    <location>
        <position position="1"/>
    </location>
</feature>
<organism evidence="1 2">
    <name type="scientific">Microbacterium schleiferi</name>
    <dbReference type="NCBI Taxonomy" id="69362"/>
    <lineage>
        <taxon>Bacteria</taxon>
        <taxon>Bacillati</taxon>
        <taxon>Actinomycetota</taxon>
        <taxon>Actinomycetes</taxon>
        <taxon>Micrococcales</taxon>
        <taxon>Microbacteriaceae</taxon>
        <taxon>Microbacterium</taxon>
    </lineage>
</organism>